<dbReference type="GeneID" id="116301748"/>
<dbReference type="OrthoDB" id="10435007at2759"/>
<feature type="compositionally biased region" description="Low complexity" evidence="1">
    <location>
        <begin position="201"/>
        <end position="212"/>
    </location>
</feature>
<dbReference type="RefSeq" id="XP_031566721.1">
    <property type="nucleotide sequence ID" value="XM_031710861.1"/>
</dbReference>
<feature type="region of interest" description="Disordered" evidence="1">
    <location>
        <begin position="170"/>
        <end position="212"/>
    </location>
</feature>
<gene>
    <name evidence="3" type="primary">LOC116301748</name>
</gene>
<evidence type="ECO:0000313" key="2">
    <source>
        <dbReference type="Proteomes" id="UP000515163"/>
    </source>
</evidence>
<organism evidence="2 3">
    <name type="scientific">Actinia tenebrosa</name>
    <name type="common">Australian red waratah sea anemone</name>
    <dbReference type="NCBI Taxonomy" id="6105"/>
    <lineage>
        <taxon>Eukaryota</taxon>
        <taxon>Metazoa</taxon>
        <taxon>Cnidaria</taxon>
        <taxon>Anthozoa</taxon>
        <taxon>Hexacorallia</taxon>
        <taxon>Actiniaria</taxon>
        <taxon>Actiniidae</taxon>
        <taxon>Actinia</taxon>
    </lineage>
</organism>
<dbReference type="InParanoid" id="A0A6P8IIN5"/>
<proteinExistence type="predicted"/>
<feature type="compositionally biased region" description="Polar residues" evidence="1">
    <location>
        <begin position="90"/>
        <end position="109"/>
    </location>
</feature>
<protein>
    <submittedName>
        <fullName evidence="3">Sericin-2-like isoform X1</fullName>
    </submittedName>
</protein>
<accession>A0A6P8IIN5</accession>
<dbReference type="Proteomes" id="UP000515163">
    <property type="component" value="Unplaced"/>
</dbReference>
<reference evidence="3" key="1">
    <citation type="submission" date="2025-08" db="UniProtKB">
        <authorList>
            <consortium name="RefSeq"/>
        </authorList>
    </citation>
    <scope>IDENTIFICATION</scope>
    <source>
        <tissue evidence="3">Tentacle</tissue>
    </source>
</reference>
<sequence length="295" mass="32918">MKRRKQETITTYISTLTVNFGNNESTKSKPHSKVGRQSLNSPSKQQNVHSSTAYRTETTEGSQSYRQAKQNSTGTYYQLPKSTSSNSSSKGPAQKNTAPKNSSSFQSSRAYFEDLSTSSGDGSRSKSCTSPDVQRPKNNFSKESKFENSSPPTAAKWKAYESEFKPEASTFDSSVKTLDSPKTRSSSSVTKKSTESRVSKELTTTTTTTTTTTVEKQGSSSVKAEVTSVKPATDYGETDWYLDILLRMQSLEMKQQKLHAQYDFLGKLAKENRENLKLSRDWARYNADNFKVEAY</sequence>
<dbReference type="AlphaFoldDB" id="A0A6P8IIN5"/>
<name>A0A6P8IIN5_ACTTE</name>
<evidence type="ECO:0000256" key="1">
    <source>
        <dbReference type="SAM" id="MobiDB-lite"/>
    </source>
</evidence>
<keyword evidence="2" id="KW-1185">Reference proteome</keyword>
<evidence type="ECO:0000313" key="3">
    <source>
        <dbReference type="RefSeq" id="XP_031566721.1"/>
    </source>
</evidence>
<feature type="compositionally biased region" description="Polar residues" evidence="1">
    <location>
        <begin position="35"/>
        <end position="76"/>
    </location>
</feature>
<dbReference type="KEGG" id="aten:116301748"/>
<feature type="region of interest" description="Disordered" evidence="1">
    <location>
        <begin position="20"/>
        <end position="153"/>
    </location>
</feature>
<feature type="compositionally biased region" description="Low complexity" evidence="1">
    <location>
        <begin position="116"/>
        <end position="130"/>
    </location>
</feature>